<dbReference type="RefSeq" id="WP_378593385.1">
    <property type="nucleotide sequence ID" value="NZ_JBHSKD010000027.1"/>
</dbReference>
<name>A0ABW0BQ79_9ACTN</name>
<reference evidence="2" key="1">
    <citation type="journal article" date="2019" name="Int. J. Syst. Evol. Microbiol.">
        <title>The Global Catalogue of Microorganisms (GCM) 10K type strain sequencing project: providing services to taxonomists for standard genome sequencing and annotation.</title>
        <authorList>
            <consortium name="The Broad Institute Genomics Platform"/>
            <consortium name="The Broad Institute Genome Sequencing Center for Infectious Disease"/>
            <person name="Wu L."/>
            <person name="Ma J."/>
        </authorList>
    </citation>
    <scope>NUCLEOTIDE SEQUENCE [LARGE SCALE GENOMIC DNA]</scope>
    <source>
        <strain evidence="2">DFY41</strain>
    </source>
</reference>
<dbReference type="EMBL" id="JBHSKD010000027">
    <property type="protein sequence ID" value="MFC5179337.1"/>
    <property type="molecule type" value="Genomic_DNA"/>
</dbReference>
<comment type="caution">
    <text evidence="1">The sequence shown here is derived from an EMBL/GenBank/DDBJ whole genome shotgun (WGS) entry which is preliminary data.</text>
</comment>
<gene>
    <name evidence="1" type="ORF">ACFPGP_21830</name>
</gene>
<protein>
    <submittedName>
        <fullName evidence="1">Uncharacterized protein</fullName>
    </submittedName>
</protein>
<evidence type="ECO:0000313" key="1">
    <source>
        <dbReference type="EMBL" id="MFC5179337.1"/>
    </source>
</evidence>
<accession>A0ABW0BQ79</accession>
<sequence length="296" mass="31138">MLHTHARTGVAAAALAVVGLALLVGVPAANGSAGDRRADTTPPTVLLAPYARPLVGAQVFTAYYEDDPQALEYWQLDHVLTWQASDPSGICGQTVTWQSYEYLGSDDDPVLGGAVDTFSVPPTARRALVPNLNAANWGRVPDRFLVRVTDCAGNTATSNIALSELGTREDTDPAITYRGSWRVGHFPGFSGGTTHNTTAQGASARLTFTGSGPVALVMEKAADRGKADVFVDGVKKATVDTHADTTQHRVVVWQGIYMSGTHTLRVVNRATPGHPRIDLDTLLLCSGAAAGSSCIG</sequence>
<keyword evidence="2" id="KW-1185">Reference proteome</keyword>
<evidence type="ECO:0000313" key="2">
    <source>
        <dbReference type="Proteomes" id="UP001596087"/>
    </source>
</evidence>
<dbReference type="Proteomes" id="UP001596087">
    <property type="component" value="Unassembled WGS sequence"/>
</dbReference>
<organism evidence="1 2">
    <name type="scientific">Nocardioides taihuensis</name>
    <dbReference type="NCBI Taxonomy" id="1835606"/>
    <lineage>
        <taxon>Bacteria</taxon>
        <taxon>Bacillati</taxon>
        <taxon>Actinomycetota</taxon>
        <taxon>Actinomycetes</taxon>
        <taxon>Propionibacteriales</taxon>
        <taxon>Nocardioidaceae</taxon>
        <taxon>Nocardioides</taxon>
    </lineage>
</organism>
<dbReference type="Gene3D" id="2.60.120.260">
    <property type="entry name" value="Galactose-binding domain-like"/>
    <property type="match status" value="1"/>
</dbReference>
<proteinExistence type="predicted"/>